<feature type="transmembrane region" description="Helical" evidence="10">
    <location>
        <begin position="505"/>
        <end position="525"/>
    </location>
</feature>
<evidence type="ECO:0000256" key="11">
    <source>
        <dbReference type="SAM" id="SignalP"/>
    </source>
</evidence>
<feature type="domain" description="G-protein coupled receptors family 2 profile 2" evidence="13">
    <location>
        <begin position="239"/>
        <end position="532"/>
    </location>
</feature>
<dbReference type="Pfam" id="PF01392">
    <property type="entry name" value="Fz"/>
    <property type="match status" value="1"/>
</dbReference>
<keyword evidence="11" id="KW-0732">Signal</keyword>
<dbReference type="Gene3D" id="1.20.1070.10">
    <property type="entry name" value="Rhodopsin 7-helix transmembrane proteins"/>
    <property type="match status" value="1"/>
</dbReference>
<evidence type="ECO:0000256" key="2">
    <source>
        <dbReference type="ARBA" id="ARBA00008077"/>
    </source>
</evidence>
<evidence type="ECO:0000256" key="4">
    <source>
        <dbReference type="ARBA" id="ARBA00022692"/>
    </source>
</evidence>
<comment type="caution">
    <text evidence="14">The sequence shown here is derived from an EMBL/GenBank/DDBJ whole genome shotgun (WGS) entry which is preliminary data.</text>
</comment>
<protein>
    <submittedName>
        <fullName evidence="14">FZD10</fullName>
    </submittedName>
</protein>
<dbReference type="OrthoDB" id="5959102at2759"/>
<comment type="subcellular location">
    <subcellularLocation>
        <location evidence="1">Membrane</location>
        <topology evidence="1">Multi-pass membrane protein</topology>
    </subcellularLocation>
</comment>
<keyword evidence="5 10" id="KW-1133">Transmembrane helix</keyword>
<keyword evidence="3" id="KW-0217">Developmental protein</keyword>
<feature type="signal peptide" evidence="11">
    <location>
        <begin position="1"/>
        <end position="28"/>
    </location>
</feature>
<dbReference type="GO" id="GO:0016020">
    <property type="term" value="C:membrane"/>
    <property type="evidence" value="ECO:0007669"/>
    <property type="project" value="UniProtKB-SubCell"/>
</dbReference>
<organism evidence="14 15">
    <name type="scientific">Bugula neritina</name>
    <name type="common">Brown bryozoan</name>
    <name type="synonym">Sertularia neritina</name>
    <dbReference type="NCBI Taxonomy" id="10212"/>
    <lineage>
        <taxon>Eukaryota</taxon>
        <taxon>Metazoa</taxon>
        <taxon>Spiralia</taxon>
        <taxon>Lophotrochozoa</taxon>
        <taxon>Bryozoa</taxon>
        <taxon>Gymnolaemata</taxon>
        <taxon>Cheilostomatida</taxon>
        <taxon>Flustrina</taxon>
        <taxon>Buguloidea</taxon>
        <taxon>Bugulidae</taxon>
        <taxon>Bugula</taxon>
    </lineage>
</organism>
<name>A0A7J7JU03_BUGNE</name>
<feature type="transmembrane region" description="Helical" evidence="10">
    <location>
        <begin position="329"/>
        <end position="350"/>
    </location>
</feature>
<keyword evidence="7" id="KW-1015">Disulfide bond</keyword>
<dbReference type="SMART" id="SM00063">
    <property type="entry name" value="FRI"/>
    <property type="match status" value="1"/>
</dbReference>
<dbReference type="PROSITE" id="PS50038">
    <property type="entry name" value="FZ"/>
    <property type="match status" value="1"/>
</dbReference>
<dbReference type="GO" id="GO:0060070">
    <property type="term" value="P:canonical Wnt signaling pathway"/>
    <property type="evidence" value="ECO:0007669"/>
    <property type="project" value="TreeGrafter"/>
</dbReference>
<evidence type="ECO:0000256" key="8">
    <source>
        <dbReference type="ARBA" id="ARBA00023170"/>
    </source>
</evidence>
<comment type="similarity">
    <text evidence="2">Belongs to the G-protein coupled receptor Fz/Smo family.</text>
</comment>
<dbReference type="InterPro" id="IPR000539">
    <property type="entry name" value="Frizzled/Smoothened_7TM"/>
</dbReference>
<evidence type="ECO:0000256" key="7">
    <source>
        <dbReference type="ARBA" id="ARBA00023157"/>
    </source>
</evidence>
<dbReference type="Pfam" id="PF01534">
    <property type="entry name" value="Frizzled"/>
    <property type="match status" value="1"/>
</dbReference>
<feature type="chain" id="PRO_5029865991" evidence="11">
    <location>
        <begin position="29"/>
        <end position="601"/>
    </location>
</feature>
<evidence type="ECO:0000256" key="6">
    <source>
        <dbReference type="ARBA" id="ARBA00023136"/>
    </source>
</evidence>
<dbReference type="Proteomes" id="UP000593567">
    <property type="component" value="Unassembled WGS sequence"/>
</dbReference>
<evidence type="ECO:0000259" key="12">
    <source>
        <dbReference type="PROSITE" id="PS50038"/>
    </source>
</evidence>
<feature type="transmembrane region" description="Helical" evidence="10">
    <location>
        <begin position="404"/>
        <end position="433"/>
    </location>
</feature>
<dbReference type="PRINTS" id="PR00489">
    <property type="entry name" value="FRIZZLED"/>
</dbReference>
<evidence type="ECO:0000256" key="10">
    <source>
        <dbReference type="SAM" id="Phobius"/>
    </source>
</evidence>
<feature type="transmembrane region" description="Helical" evidence="10">
    <location>
        <begin position="362"/>
        <end position="384"/>
    </location>
</feature>
<feature type="domain" description="FZ" evidence="12">
    <location>
        <begin position="31"/>
        <end position="153"/>
    </location>
</feature>
<dbReference type="EMBL" id="VXIV02001817">
    <property type="protein sequence ID" value="KAF6029403.1"/>
    <property type="molecule type" value="Genomic_DNA"/>
</dbReference>
<dbReference type="PANTHER" id="PTHR11309">
    <property type="entry name" value="FRIZZLED"/>
    <property type="match status" value="1"/>
</dbReference>
<dbReference type="InterPro" id="IPR036790">
    <property type="entry name" value="Frizzled_dom_sf"/>
</dbReference>
<evidence type="ECO:0000313" key="15">
    <source>
        <dbReference type="Proteomes" id="UP000593567"/>
    </source>
</evidence>
<evidence type="ECO:0000256" key="9">
    <source>
        <dbReference type="PROSITE-ProRule" id="PRU00090"/>
    </source>
</evidence>
<dbReference type="AlphaFoldDB" id="A0A7J7JU03"/>
<keyword evidence="6 10" id="KW-0472">Membrane</keyword>
<dbReference type="InterPro" id="IPR017981">
    <property type="entry name" value="GPCR_2-like_7TM"/>
</dbReference>
<dbReference type="PANTHER" id="PTHR11309:SF99">
    <property type="entry name" value="FRIZZLED-4"/>
    <property type="match status" value="1"/>
</dbReference>
<proteinExistence type="inferred from homology"/>
<keyword evidence="4 10" id="KW-0812">Transmembrane</keyword>
<evidence type="ECO:0000256" key="3">
    <source>
        <dbReference type="ARBA" id="ARBA00022473"/>
    </source>
</evidence>
<dbReference type="SUPFAM" id="SSF63501">
    <property type="entry name" value="Frizzled cysteine-rich domain"/>
    <property type="match status" value="1"/>
</dbReference>
<evidence type="ECO:0000259" key="13">
    <source>
        <dbReference type="PROSITE" id="PS50261"/>
    </source>
</evidence>
<evidence type="ECO:0000256" key="5">
    <source>
        <dbReference type="ARBA" id="ARBA00022989"/>
    </source>
</evidence>
<gene>
    <name evidence="14" type="ORF">EB796_012282</name>
</gene>
<feature type="transmembrane region" description="Helical" evidence="10">
    <location>
        <begin position="454"/>
        <end position="477"/>
    </location>
</feature>
<evidence type="ECO:0000256" key="1">
    <source>
        <dbReference type="ARBA" id="ARBA00004141"/>
    </source>
</evidence>
<sequence length="601" mass="68499">MDKHKILKPYSVIFLTVLIFNQYQSTSGYIDDMGRCEPIRIDMCSHLKYNMTSMPNSLGHISQEEVIAELRPYSQLVNLFNCSQHIEFFLCSLFVPMCTMQMDGPLVINVCRSMCLQVKSDCDSILKKLEVRWPLNCSELPESNVKEQLCMAPRGNQLPSHGLSTHTPPDVEEAVTRQRVSFTEVAGITPKQHTPSTSCPDQYVRYENRSCTNLCDPACKDCVPKCQHVFYTQKHKNFAYTWMAIWASLCIASTLFTILTFCIDPRRFRYPTRPVIFMAFCYLIYALSYFIPLFIPREKIICKSDVQGDLMVVNGMESTLCVIIFLVQYYFGIASHVWWLILTFTWYLAASRKWVLEAINSIACYFHLFAWAVPAVLTVVILVTGRVDSNELTGMCYVGNHDKWSLLIYIIIPTSFLCLVGEILMLAGFVSVLRIRTNLKTHVDDASVRKLEKLMAKIGVFAIFYTVPTVCVLGSNIHEFINMDTWRCMSSLTSTLVGSIPTVEIHILKISMSLIVGVFIAMWVLNSKTLQTCERKCSRKSNNSRLLHQSQYNNKASYVIAKQTDCNGYVKHYKFPASHHVISASHKHYSKGPDALLSVNL</sequence>
<comment type="caution">
    <text evidence="9">Lacks conserved residue(s) required for the propagation of feature annotation.</text>
</comment>
<dbReference type="SMART" id="SM01330">
    <property type="entry name" value="Frizzled"/>
    <property type="match status" value="1"/>
</dbReference>
<evidence type="ECO:0000313" key="14">
    <source>
        <dbReference type="EMBL" id="KAF6029403.1"/>
    </source>
</evidence>
<accession>A0A7J7JU03</accession>
<dbReference type="InterPro" id="IPR020067">
    <property type="entry name" value="Frizzled_dom"/>
</dbReference>
<keyword evidence="15" id="KW-1185">Reference proteome</keyword>
<dbReference type="GO" id="GO:0005615">
    <property type="term" value="C:extracellular space"/>
    <property type="evidence" value="ECO:0007669"/>
    <property type="project" value="TreeGrafter"/>
</dbReference>
<keyword evidence="8" id="KW-0675">Receptor</keyword>
<dbReference type="GO" id="GO:0017147">
    <property type="term" value="F:Wnt-protein binding"/>
    <property type="evidence" value="ECO:0007669"/>
    <property type="project" value="TreeGrafter"/>
</dbReference>
<reference evidence="14" key="1">
    <citation type="submission" date="2020-06" db="EMBL/GenBank/DDBJ databases">
        <title>Draft genome of Bugula neritina, a colonial animal packing powerful symbionts and potential medicines.</title>
        <authorList>
            <person name="Rayko M."/>
        </authorList>
    </citation>
    <scope>NUCLEOTIDE SEQUENCE [LARGE SCALE GENOMIC DNA]</scope>
    <source>
        <strain evidence="14">Kwan_BN1</strain>
    </source>
</reference>
<feature type="transmembrane region" description="Helical" evidence="10">
    <location>
        <begin position="239"/>
        <end position="263"/>
    </location>
</feature>
<dbReference type="GO" id="GO:0004888">
    <property type="term" value="F:transmembrane signaling receptor activity"/>
    <property type="evidence" value="ECO:0007669"/>
    <property type="project" value="InterPro"/>
</dbReference>
<dbReference type="PROSITE" id="PS50261">
    <property type="entry name" value="G_PROTEIN_RECEP_F2_4"/>
    <property type="match status" value="1"/>
</dbReference>
<dbReference type="CDD" id="cd15909">
    <property type="entry name" value="7tmF_FZD4_9_10-like"/>
    <property type="match status" value="1"/>
</dbReference>
<dbReference type="InterPro" id="IPR015526">
    <property type="entry name" value="Frizzled/SFRP"/>
</dbReference>
<feature type="transmembrane region" description="Helical" evidence="10">
    <location>
        <begin position="275"/>
        <end position="295"/>
    </location>
</feature>
<dbReference type="Gene3D" id="1.10.2000.10">
    <property type="entry name" value="Frizzled cysteine-rich domain"/>
    <property type="match status" value="1"/>
</dbReference>
<dbReference type="GO" id="GO:0035567">
    <property type="term" value="P:non-canonical Wnt signaling pathway"/>
    <property type="evidence" value="ECO:0007669"/>
    <property type="project" value="TreeGrafter"/>
</dbReference>